<dbReference type="PANTHER" id="PTHR32309">
    <property type="entry name" value="TYROSINE-PROTEIN KINASE"/>
    <property type="match status" value="1"/>
</dbReference>
<evidence type="ECO:0000256" key="3">
    <source>
        <dbReference type="ARBA" id="ARBA00022692"/>
    </source>
</evidence>
<gene>
    <name evidence="8" type="ORF">DFR52_101135</name>
</gene>
<feature type="domain" description="Polysaccharide chain length determinant N-terminal" evidence="7">
    <location>
        <begin position="12"/>
        <end position="103"/>
    </location>
</feature>
<dbReference type="AlphaFoldDB" id="A0A317PS71"/>
<dbReference type="Proteomes" id="UP000246352">
    <property type="component" value="Unassembled WGS sequence"/>
</dbReference>
<evidence type="ECO:0000259" key="7">
    <source>
        <dbReference type="Pfam" id="PF02706"/>
    </source>
</evidence>
<evidence type="ECO:0000256" key="2">
    <source>
        <dbReference type="ARBA" id="ARBA00022475"/>
    </source>
</evidence>
<dbReference type="RefSeq" id="WP_110030017.1">
    <property type="nucleotide sequence ID" value="NZ_QGTR01000001.1"/>
</dbReference>
<evidence type="ECO:0000256" key="5">
    <source>
        <dbReference type="ARBA" id="ARBA00023136"/>
    </source>
</evidence>
<dbReference type="Gene3D" id="3.40.50.300">
    <property type="entry name" value="P-loop containing nucleotide triphosphate hydrolases"/>
    <property type="match status" value="1"/>
</dbReference>
<dbReference type="GO" id="GO:0005886">
    <property type="term" value="C:plasma membrane"/>
    <property type="evidence" value="ECO:0007669"/>
    <property type="project" value="UniProtKB-SubCell"/>
</dbReference>
<protein>
    <submittedName>
        <fullName evidence="8">Exopolysaccharide transport family protein</fullName>
    </submittedName>
</protein>
<keyword evidence="9" id="KW-1185">Reference proteome</keyword>
<proteinExistence type="predicted"/>
<evidence type="ECO:0000256" key="6">
    <source>
        <dbReference type="SAM" id="Phobius"/>
    </source>
</evidence>
<evidence type="ECO:0000256" key="4">
    <source>
        <dbReference type="ARBA" id="ARBA00022989"/>
    </source>
</evidence>
<sequence length="777" mass="82354">MSGANVNQADVDIDLGHLVSAIWIRKRGIALATVLAAGLAFAVTGLIHPLYKSETRILIEAREPVYSRDQNQARPTDTAFDERSVTSQVEVLRSTDLLKDVATRLDLASRPEFDPAASPSAIGDALVLLGLKKDPLEVPASERVLKEFTRKLEVYAVPQSRVIVIEFSSRDAGLAAAVPNALAETYLAFNAGAKVENNSDASAWLEPEIARLRLKVREAEEKVAAYRSEKGLLLVNEKDTISAKQLSDISTELSRVRAEAADADARARAVRNTLERGGSIDAISDVLGSPLVQRLRETEGNIRSQLADLSTTLLDNHPRMRALRAQLADIERQVLAETRKVLSGLENNAKLGALREEELVSQINSLKAGSAREGEETVQLRSLERDAASQRDLLETYLARYRESASRSEPRSTPADARVISQAVPASESYYPKTVPIIIVAALAALLLSSIWVMLSELFSGRALRPVGNLADDADFDAAADAELGTLRRHAAAPVAAPVVERFPDPEIAPAAAAAEPAGDARLHAEAAATVPLAAPVAAAVPAAARRPAQDSRHTIKASLLSAASPEVSPAPASGVPDGADFTVEAVADQLLADETALAICVSPEGDEGSATAVMLARTVAGEGARILLIDLTGSGCPTDLMAESPRLPGLTDLLCGEISIADAIHGDRLSEAQIIPRGNANGRRAMRAIERLPMILNALTDTYDLVIVECGPADAASVARIARVEGTEIILSVVRPDEDTLLGVVADFHDQGFTDLLLMSSATGPGGPDTGRRSVA</sequence>
<dbReference type="InterPro" id="IPR003856">
    <property type="entry name" value="LPS_length_determ_N"/>
</dbReference>
<feature type="transmembrane region" description="Helical" evidence="6">
    <location>
        <begin position="29"/>
        <end position="51"/>
    </location>
</feature>
<keyword evidence="5 6" id="KW-0472">Membrane</keyword>
<reference evidence="8 9" key="1">
    <citation type="submission" date="2018-05" db="EMBL/GenBank/DDBJ databases">
        <title>Genomic Encyclopedia of Type Strains, Phase IV (KMG-IV): sequencing the most valuable type-strain genomes for metagenomic binning, comparative biology and taxonomic classification.</title>
        <authorList>
            <person name="Goeker M."/>
        </authorList>
    </citation>
    <scope>NUCLEOTIDE SEQUENCE [LARGE SCALE GENOMIC DNA]</scope>
    <source>
        <strain evidence="8 9">DSM 16791</strain>
    </source>
</reference>
<dbReference type="Pfam" id="PF02706">
    <property type="entry name" value="Wzz"/>
    <property type="match status" value="1"/>
</dbReference>
<keyword evidence="4 6" id="KW-1133">Transmembrane helix</keyword>
<evidence type="ECO:0000256" key="1">
    <source>
        <dbReference type="ARBA" id="ARBA00004651"/>
    </source>
</evidence>
<dbReference type="EMBL" id="QGTR01000001">
    <property type="protein sequence ID" value="PWW03454.1"/>
    <property type="molecule type" value="Genomic_DNA"/>
</dbReference>
<dbReference type="PANTHER" id="PTHR32309:SF13">
    <property type="entry name" value="FERRIC ENTEROBACTIN TRANSPORT PROTEIN FEPE"/>
    <property type="match status" value="1"/>
</dbReference>
<dbReference type="GO" id="GO:0004713">
    <property type="term" value="F:protein tyrosine kinase activity"/>
    <property type="evidence" value="ECO:0007669"/>
    <property type="project" value="TreeGrafter"/>
</dbReference>
<name>A0A317PS71_9HYPH</name>
<keyword evidence="2" id="KW-1003">Cell membrane</keyword>
<dbReference type="SUPFAM" id="SSF52540">
    <property type="entry name" value="P-loop containing nucleoside triphosphate hydrolases"/>
    <property type="match status" value="1"/>
</dbReference>
<dbReference type="InterPro" id="IPR027417">
    <property type="entry name" value="P-loop_NTPase"/>
</dbReference>
<accession>A0A317PS71</accession>
<evidence type="ECO:0000313" key="9">
    <source>
        <dbReference type="Proteomes" id="UP000246352"/>
    </source>
</evidence>
<comment type="subcellular location">
    <subcellularLocation>
        <location evidence="1">Cell membrane</location>
        <topology evidence="1">Multi-pass membrane protein</topology>
    </subcellularLocation>
</comment>
<organism evidence="8 9">
    <name type="scientific">Hoeflea marina</name>
    <dbReference type="NCBI Taxonomy" id="274592"/>
    <lineage>
        <taxon>Bacteria</taxon>
        <taxon>Pseudomonadati</taxon>
        <taxon>Pseudomonadota</taxon>
        <taxon>Alphaproteobacteria</taxon>
        <taxon>Hyphomicrobiales</taxon>
        <taxon>Rhizobiaceae</taxon>
        <taxon>Hoeflea</taxon>
    </lineage>
</organism>
<comment type="caution">
    <text evidence="8">The sequence shown here is derived from an EMBL/GenBank/DDBJ whole genome shotgun (WGS) entry which is preliminary data.</text>
</comment>
<evidence type="ECO:0000313" key="8">
    <source>
        <dbReference type="EMBL" id="PWW03454.1"/>
    </source>
</evidence>
<dbReference type="InterPro" id="IPR050445">
    <property type="entry name" value="Bact_polysacc_biosynth/exp"/>
</dbReference>
<dbReference type="OrthoDB" id="7786248at2"/>
<keyword evidence="3 6" id="KW-0812">Transmembrane</keyword>